<protein>
    <submittedName>
        <fullName evidence="1">4964_t:CDS:1</fullName>
    </submittedName>
</protein>
<name>A0A9N9EAD9_FUNMO</name>
<reference evidence="1" key="1">
    <citation type="submission" date="2021-06" db="EMBL/GenBank/DDBJ databases">
        <authorList>
            <person name="Kallberg Y."/>
            <person name="Tangrot J."/>
            <person name="Rosling A."/>
        </authorList>
    </citation>
    <scope>NUCLEOTIDE SEQUENCE</scope>
    <source>
        <strain evidence="1">87-6 pot B 2015</strain>
    </source>
</reference>
<feature type="non-terminal residue" evidence="1">
    <location>
        <position position="57"/>
    </location>
</feature>
<accession>A0A9N9EAD9</accession>
<evidence type="ECO:0000313" key="2">
    <source>
        <dbReference type="Proteomes" id="UP000789375"/>
    </source>
</evidence>
<organism evidence="1 2">
    <name type="scientific">Funneliformis mosseae</name>
    <name type="common">Endomycorrhizal fungus</name>
    <name type="synonym">Glomus mosseae</name>
    <dbReference type="NCBI Taxonomy" id="27381"/>
    <lineage>
        <taxon>Eukaryota</taxon>
        <taxon>Fungi</taxon>
        <taxon>Fungi incertae sedis</taxon>
        <taxon>Mucoromycota</taxon>
        <taxon>Glomeromycotina</taxon>
        <taxon>Glomeromycetes</taxon>
        <taxon>Glomerales</taxon>
        <taxon>Glomeraceae</taxon>
        <taxon>Funneliformis</taxon>
    </lineage>
</organism>
<dbReference type="AlphaFoldDB" id="A0A9N9EAD9"/>
<dbReference type="EMBL" id="CAJVPP010005495">
    <property type="protein sequence ID" value="CAG8665957.1"/>
    <property type="molecule type" value="Genomic_DNA"/>
</dbReference>
<keyword evidence="2" id="KW-1185">Reference proteome</keyword>
<evidence type="ECO:0000313" key="1">
    <source>
        <dbReference type="EMBL" id="CAG8665957.1"/>
    </source>
</evidence>
<gene>
    <name evidence="1" type="ORF">FMOSSE_LOCUS12169</name>
</gene>
<comment type="caution">
    <text evidence="1">The sequence shown here is derived from an EMBL/GenBank/DDBJ whole genome shotgun (WGS) entry which is preliminary data.</text>
</comment>
<proteinExistence type="predicted"/>
<dbReference type="Proteomes" id="UP000789375">
    <property type="component" value="Unassembled WGS sequence"/>
</dbReference>
<sequence length="57" mass="6665">ELFQVFSERDSWRMSTIALFGDTIRAVRRAVRRAYILVHVEEGQFLSVRDPINEPSV</sequence>